<evidence type="ECO:0000256" key="4">
    <source>
        <dbReference type="SAM" id="MobiDB-lite"/>
    </source>
</evidence>
<dbReference type="VEuPathDB" id="PlasmoDB:PRELSG_0206700"/>
<name>A0A1J1HC15_PLARL</name>
<feature type="domain" description="Bromo" evidence="5">
    <location>
        <begin position="857"/>
        <end position="933"/>
    </location>
</feature>
<protein>
    <submittedName>
        <fullName evidence="6">Bromodomain protein, putative</fullName>
    </submittedName>
</protein>
<dbReference type="PANTHER" id="PTHR15398">
    <property type="entry name" value="BROMODOMAIN-CONTAINING PROTEIN 8"/>
    <property type="match status" value="1"/>
</dbReference>
<gene>
    <name evidence="6" type="ORF">PRELSG_0206700</name>
</gene>
<dbReference type="Gene3D" id="1.20.920.10">
    <property type="entry name" value="Bromodomain-like"/>
    <property type="match status" value="1"/>
</dbReference>
<feature type="compositionally biased region" description="Basic and acidic residues" evidence="4">
    <location>
        <begin position="71"/>
        <end position="89"/>
    </location>
</feature>
<feature type="region of interest" description="Disordered" evidence="4">
    <location>
        <begin position="21"/>
        <end position="214"/>
    </location>
</feature>
<feature type="compositionally biased region" description="Basic and acidic residues" evidence="4">
    <location>
        <begin position="203"/>
        <end position="214"/>
    </location>
</feature>
<feature type="compositionally biased region" description="Low complexity" evidence="4">
    <location>
        <begin position="32"/>
        <end position="43"/>
    </location>
</feature>
<evidence type="ECO:0000256" key="2">
    <source>
        <dbReference type="PROSITE-ProRule" id="PRU00035"/>
    </source>
</evidence>
<sequence length="1669" mass="199081">METRRKFREKITKLKDLEENKINEKNDEIKTSNESSNENIIESGLIERTNKKKDKKEEKHMKINVNTISNEKIENNEKSKNEEKNKNDDGINYPSNIIKDNKSKNNNNNDKNKKNNKSNISVKNESFEDSEMYKKKKSREKEDFKSKKRINQIKKSHDFANLDINNNNQEKNNEHITKRNENEETHEKRKKEKELDNNSISKKKNEIEISKNKKKKDTEIYANGSMHKKNILENSIRGKNSCSMTKKKNIDYNNKNDCVDIINNREFTDSKRESNKLLKIEEEMEISDKKEDIEESYKKNEINDYYQENNETDDLNKRKDKLNELYKKDEVTNIIWDGTSNLNKHDEMIHMTKKNDICNINEKDETITIKENQLSLDKMIEFKYENEVNNNINVSRNTNIEEFNNKNKLKNNQNEKKNLTNENAKESKGYESFLNRSIKRRLSQILDNMKKKQIFQMFNNSDDYTSICFENKEENKKLNIENEKNNNVKNGENEDNNNNNNKENENVGELKTNNFSQNINIDIIYNKLHYNFYKNEYEFNDDMFSIFNNIKRIIEFTDNEEEQMNLFNLRTNALKDYENEFYKMLISIRGTKDAKKFITSQKQYNNEEEKYFSKVLISVNKDEKKENKNKVNSNEKIVKNNRTKQNISSKKKESEVKRVIKKEINKNEKSSPLKKSTSNIEKITLCKENNKEMDFSLSINSNLCNIKIDNEIKKENFNETNKNEMNYEINNNLTYNEKNNNKKKINEENKEILKDDINNKKKENTKITKSVVKENKNKKTDIVNKELNKLKEIEINESMNSEKNEKTIEKKNENENENLKEEKKDSLNNDKTGKTEIKRILNQWEKILRDNILKLLKNDSNSFYFKIPVLEDKSISDNIKEEYKMKIKKPMDYTTISKNLYDGIYKRPIDFYSDMKLIYKNCLDFNPGISENQYIIDAAKSSDEKFDNLWNKWKEKIFNNYCDLNNNVFNLSYYLEFFKKITKKKKKYSSIYAMWIDYLISNNIKLSDFCKLRNFKIKELNEKSKSKVDLNDINLKDYKKLNKNNLLFYIFKEEYQNILNLKKEEKITKNADEEEIINKKDIGGKQENNKIKIILRDSKIEQTCGIKLKGKQNNLLTKIFKEKKKKKKNIVFFEENVFDNYLDNKKSCMIRCDKNVFITDCFYYKNIFKNLDEFLDENLKEENIKDILKSETLGNDSNNVENCIHDETSIIPVLNRENEERNENAEGKIINENVSFTQHNNKLDEINNNNNSNCLNKKSEETCNIYSSKYNNKDENDDISSSAHNNVKNEKKLFLNNKKIYFNLKKKEINKIICKEFQDDYEESSSEHSIPHEKTIQEKDSLNDLEKINTKQNFAFNINDQVINNNYINSTSTNNYNINSHSLCSDSFIELNEFKNLNYKKEKSQFCNKRKIHEENTNDTLNNVKKCKNITEINCSEINKLDLNNSNNVETKDNNKDAYNHIKNSDDSVLFNISNKNFFNFNILFEKNKKLKEEFFLKNQIIEKTLLLNLEMEYTKFVDTSFFPVSNTYFYNHYFDDNFFFFIRSRFKLDLFIKIQRKNIFLSQERYFEFLKIHLMNKCRQNSDIKFYLSNYSPNADDTLIQFLEKCFKNLNSDYGTSNSLRLYDAANEISFLLSQIRIYIKEIDILLRLDIDKKTNITTISILKKKLL</sequence>
<dbReference type="GO" id="GO:0035267">
    <property type="term" value="C:NuA4 histone acetyltransferase complex"/>
    <property type="evidence" value="ECO:0007669"/>
    <property type="project" value="TreeGrafter"/>
</dbReference>
<evidence type="ECO:0000313" key="6">
    <source>
        <dbReference type="EMBL" id="CRH03041.1"/>
    </source>
</evidence>
<dbReference type="SMART" id="SM00297">
    <property type="entry name" value="BROMO"/>
    <property type="match status" value="1"/>
</dbReference>
<feature type="compositionally biased region" description="Low complexity" evidence="4">
    <location>
        <begin position="161"/>
        <end position="170"/>
    </location>
</feature>
<dbReference type="EMBL" id="LN835297">
    <property type="protein sequence ID" value="CRH03041.1"/>
    <property type="molecule type" value="Genomic_DNA"/>
</dbReference>
<feature type="compositionally biased region" description="Basic and acidic residues" evidence="4">
    <location>
        <begin position="21"/>
        <end position="31"/>
    </location>
</feature>
<dbReference type="InterPro" id="IPR036427">
    <property type="entry name" value="Bromodomain-like_sf"/>
</dbReference>
<accession>A0A1J1HC15</accession>
<proteinExistence type="predicted"/>
<reference evidence="6 7" key="1">
    <citation type="submission" date="2015-04" db="EMBL/GenBank/DDBJ databases">
        <authorList>
            <consortium name="Pathogen Informatics"/>
        </authorList>
    </citation>
    <scope>NUCLEOTIDE SEQUENCE [LARGE SCALE GENOMIC DNA]</scope>
    <source>
        <strain evidence="6 7">SGS1</strain>
    </source>
</reference>
<organism evidence="6 7">
    <name type="scientific">Plasmodium relictum</name>
    <dbReference type="NCBI Taxonomy" id="85471"/>
    <lineage>
        <taxon>Eukaryota</taxon>
        <taxon>Sar</taxon>
        <taxon>Alveolata</taxon>
        <taxon>Apicomplexa</taxon>
        <taxon>Aconoidasida</taxon>
        <taxon>Haemosporida</taxon>
        <taxon>Plasmodiidae</taxon>
        <taxon>Plasmodium</taxon>
        <taxon>Plasmodium (Haemamoeba)</taxon>
    </lineage>
</organism>
<keyword evidence="3" id="KW-0175">Coiled coil</keyword>
<dbReference type="PANTHER" id="PTHR15398:SF4">
    <property type="entry name" value="BROMODOMAIN-CONTAINING PROTEIN 8 ISOFORM X1"/>
    <property type="match status" value="1"/>
</dbReference>
<feature type="coiled-coil region" evidence="3">
    <location>
        <begin position="735"/>
        <end position="763"/>
    </location>
</feature>
<dbReference type="InterPro" id="IPR001487">
    <property type="entry name" value="Bromodomain"/>
</dbReference>
<dbReference type="KEGG" id="prel:PRELSG_0206700"/>
<evidence type="ECO:0000256" key="1">
    <source>
        <dbReference type="ARBA" id="ARBA00023117"/>
    </source>
</evidence>
<dbReference type="GeneID" id="39734485"/>
<dbReference type="OrthoDB" id="21449at2759"/>
<dbReference type="Proteomes" id="UP000220158">
    <property type="component" value="Chromosome 2"/>
</dbReference>
<feature type="compositionally biased region" description="Low complexity" evidence="4">
    <location>
        <begin position="487"/>
        <end position="507"/>
    </location>
</feature>
<keyword evidence="1 2" id="KW-0103">Bromodomain</keyword>
<feature type="region of interest" description="Disordered" evidence="4">
    <location>
        <begin position="479"/>
        <end position="507"/>
    </location>
</feature>
<dbReference type="SUPFAM" id="SSF47370">
    <property type="entry name" value="Bromodomain"/>
    <property type="match status" value="1"/>
</dbReference>
<dbReference type="RefSeq" id="XP_028535528.1">
    <property type="nucleotide sequence ID" value="XM_028679850.1"/>
</dbReference>
<evidence type="ECO:0000313" key="7">
    <source>
        <dbReference type="Proteomes" id="UP000220158"/>
    </source>
</evidence>
<evidence type="ECO:0000256" key="3">
    <source>
        <dbReference type="SAM" id="Coils"/>
    </source>
</evidence>
<keyword evidence="7" id="KW-1185">Reference proteome</keyword>
<evidence type="ECO:0000259" key="5">
    <source>
        <dbReference type="PROSITE" id="PS50014"/>
    </source>
</evidence>
<feature type="compositionally biased region" description="Basic and acidic residues" evidence="4">
    <location>
        <begin position="171"/>
        <end position="196"/>
    </location>
</feature>
<dbReference type="PROSITE" id="PS50014">
    <property type="entry name" value="BROMODOMAIN_2"/>
    <property type="match status" value="1"/>
</dbReference>
<feature type="region of interest" description="Disordered" evidence="4">
    <location>
        <begin position="801"/>
        <end position="830"/>
    </location>
</feature>